<evidence type="ECO:0000256" key="9">
    <source>
        <dbReference type="ARBA" id="ARBA00076414"/>
    </source>
</evidence>
<reference evidence="15 16" key="1">
    <citation type="journal article" date="2009" name="Genome Res.">
        <title>Complete genome of the cellulolytic thermophile Acidothermus cellulolyticus 11B provides insights into its ecophysiological and evolutionary adaptations.</title>
        <authorList>
            <person name="Barabote R.D."/>
            <person name="Xie G."/>
            <person name="Leu D.H."/>
            <person name="Normand P."/>
            <person name="Necsulea A."/>
            <person name="Daubin V."/>
            <person name="Medigue C."/>
            <person name="Adney W.S."/>
            <person name="Xu X.C."/>
            <person name="Lapidus A."/>
            <person name="Parales R.E."/>
            <person name="Detter C."/>
            <person name="Pujic P."/>
            <person name="Bruce D."/>
            <person name="Lavire C."/>
            <person name="Challacombe J.F."/>
            <person name="Brettin T.S."/>
            <person name="Berry A.M."/>
        </authorList>
    </citation>
    <scope>NUCLEOTIDE SEQUENCE [LARGE SCALE GENOMIC DNA]</scope>
    <source>
        <strain evidence="16">ATCC 43068 / DSM 8971 / 11B</strain>
    </source>
</reference>
<feature type="compositionally biased region" description="Low complexity" evidence="14">
    <location>
        <begin position="30"/>
        <end position="53"/>
    </location>
</feature>
<dbReference type="HOGENOM" id="CLU_057217_4_1_11"/>
<organism evidence="15 16">
    <name type="scientific">Acidothermus cellulolyticus (strain ATCC 43068 / DSM 8971 / 11B)</name>
    <dbReference type="NCBI Taxonomy" id="351607"/>
    <lineage>
        <taxon>Bacteria</taxon>
        <taxon>Bacillati</taxon>
        <taxon>Actinomycetota</taxon>
        <taxon>Actinomycetes</taxon>
        <taxon>Acidothermales</taxon>
        <taxon>Acidothermaceae</taxon>
        <taxon>Acidothermus</taxon>
    </lineage>
</organism>
<feature type="compositionally biased region" description="Gly residues" evidence="14">
    <location>
        <begin position="238"/>
        <end position="247"/>
    </location>
</feature>
<evidence type="ECO:0000256" key="4">
    <source>
        <dbReference type="ARBA" id="ARBA00022490"/>
    </source>
</evidence>
<dbReference type="CDD" id="cd00446">
    <property type="entry name" value="GrpE"/>
    <property type="match status" value="1"/>
</dbReference>
<dbReference type="EMBL" id="CP000481">
    <property type="protein sequence ID" value="ABK53888.1"/>
    <property type="molecule type" value="Genomic_DNA"/>
</dbReference>
<evidence type="ECO:0000256" key="13">
    <source>
        <dbReference type="SAM" id="Coils"/>
    </source>
</evidence>
<keyword evidence="6 10" id="KW-0143">Chaperone</keyword>
<keyword evidence="4 10" id="KW-0963">Cytoplasm</keyword>
<proteinExistence type="inferred from homology"/>
<dbReference type="FunFam" id="2.30.22.10:FF:000001">
    <property type="entry name" value="Protein GrpE"/>
    <property type="match status" value="1"/>
</dbReference>
<evidence type="ECO:0000313" key="16">
    <source>
        <dbReference type="Proteomes" id="UP000008221"/>
    </source>
</evidence>
<dbReference type="GO" id="GO:0051087">
    <property type="term" value="F:protein-folding chaperone binding"/>
    <property type="evidence" value="ECO:0007669"/>
    <property type="project" value="InterPro"/>
</dbReference>
<evidence type="ECO:0000256" key="10">
    <source>
        <dbReference type="HAMAP-Rule" id="MF_01151"/>
    </source>
</evidence>
<dbReference type="PROSITE" id="PS01071">
    <property type="entry name" value="GRPE"/>
    <property type="match status" value="1"/>
</dbReference>
<dbReference type="InParanoid" id="A0LWS8"/>
<dbReference type="Gene3D" id="2.30.22.10">
    <property type="entry name" value="Head domain of nucleotide exchange factor GrpE"/>
    <property type="match status" value="1"/>
</dbReference>
<evidence type="ECO:0000256" key="12">
    <source>
        <dbReference type="RuleBase" id="RU004478"/>
    </source>
</evidence>
<keyword evidence="5 10" id="KW-0346">Stress response</keyword>
<keyword evidence="13" id="KW-0175">Coiled coil</keyword>
<evidence type="ECO:0000256" key="6">
    <source>
        <dbReference type="ARBA" id="ARBA00023186"/>
    </source>
</evidence>
<feature type="region of interest" description="Disordered" evidence="14">
    <location>
        <begin position="220"/>
        <end position="267"/>
    </location>
</feature>
<name>A0LWS8_ACIC1</name>
<comment type="subunit">
    <text evidence="3 10">Homodimer.</text>
</comment>
<dbReference type="InterPro" id="IPR000740">
    <property type="entry name" value="GrpE"/>
</dbReference>
<dbReference type="Pfam" id="PF01025">
    <property type="entry name" value="GrpE"/>
    <property type="match status" value="1"/>
</dbReference>
<dbReference type="Gene3D" id="3.90.20.20">
    <property type="match status" value="1"/>
</dbReference>
<sequence length="267" mass="27663">MSEREEPVIRDKRRVRFDPLLGAVPGGTAPGEAAHAASAPAAHSADAASTHPTGGSAPAADAGLPSPDDAERAKLAAEVEQLRNLVAERTADLQRVQAEYANYRKRVERDRALVRDLAVADTLALLLPVLDDIGRARAHGELEGGFKQVAESFEAIVTKLGLVAFGDVGEPFDPTRHEALMHAYSDEVTQPTVVEVFAPGYTYAGRIIRPARVSVAEPTVALPDDTPPDGTAAEAGAAGAGTAGGADGRTTSSEPNASGPDTPHANA</sequence>
<evidence type="ECO:0000256" key="1">
    <source>
        <dbReference type="ARBA" id="ARBA00004496"/>
    </source>
</evidence>
<keyword evidence="16" id="KW-1185">Reference proteome</keyword>
<dbReference type="GO" id="GO:0005737">
    <property type="term" value="C:cytoplasm"/>
    <property type="evidence" value="ECO:0007669"/>
    <property type="project" value="UniProtKB-SubCell"/>
</dbReference>
<feature type="region of interest" description="Disordered" evidence="14">
    <location>
        <begin position="1"/>
        <end position="70"/>
    </location>
</feature>
<gene>
    <name evidence="10" type="primary">grpE</name>
    <name evidence="15" type="ordered locus">Acel_2116</name>
</gene>
<dbReference type="KEGG" id="ace:Acel_2116"/>
<dbReference type="SUPFAM" id="SSF51064">
    <property type="entry name" value="Head domain of nucleotide exchange factor GrpE"/>
    <property type="match status" value="1"/>
</dbReference>
<evidence type="ECO:0000256" key="5">
    <source>
        <dbReference type="ARBA" id="ARBA00023016"/>
    </source>
</evidence>
<dbReference type="AlphaFoldDB" id="A0LWS8"/>
<evidence type="ECO:0000256" key="2">
    <source>
        <dbReference type="ARBA" id="ARBA00009054"/>
    </source>
</evidence>
<accession>A0LWS8</accession>
<dbReference type="InterPro" id="IPR013805">
    <property type="entry name" value="GrpE_CC"/>
</dbReference>
<feature type="compositionally biased region" description="Basic and acidic residues" evidence="14">
    <location>
        <begin position="1"/>
        <end position="10"/>
    </location>
</feature>
<comment type="similarity">
    <text evidence="2 10 12">Belongs to the GrpE family.</text>
</comment>
<evidence type="ECO:0000313" key="15">
    <source>
        <dbReference type="EMBL" id="ABK53888.1"/>
    </source>
</evidence>
<dbReference type="PRINTS" id="PR00773">
    <property type="entry name" value="GRPEPROTEIN"/>
</dbReference>
<dbReference type="GO" id="GO:0006457">
    <property type="term" value="P:protein folding"/>
    <property type="evidence" value="ECO:0007669"/>
    <property type="project" value="InterPro"/>
</dbReference>
<dbReference type="InterPro" id="IPR009012">
    <property type="entry name" value="GrpE_head"/>
</dbReference>
<dbReference type="SUPFAM" id="SSF58014">
    <property type="entry name" value="Coiled-coil domain of nucleotide exchange factor GrpE"/>
    <property type="match status" value="1"/>
</dbReference>
<dbReference type="GO" id="GO:0000774">
    <property type="term" value="F:adenyl-nucleotide exchange factor activity"/>
    <property type="evidence" value="ECO:0007669"/>
    <property type="project" value="InterPro"/>
</dbReference>
<evidence type="ECO:0000256" key="8">
    <source>
        <dbReference type="ARBA" id="ARBA00072274"/>
    </source>
</evidence>
<dbReference type="FunCoup" id="A0LWS8">
    <property type="interactions" value="253"/>
</dbReference>
<protein>
    <recommendedName>
        <fullName evidence="8 10">Protein GrpE</fullName>
    </recommendedName>
    <alternativeName>
        <fullName evidence="9 10">HSP-70 cofactor</fullName>
    </alternativeName>
</protein>
<comment type="subcellular location">
    <subcellularLocation>
        <location evidence="1 10">Cytoplasm</location>
    </subcellularLocation>
</comment>
<dbReference type="GO" id="GO:0051082">
    <property type="term" value="F:unfolded protein binding"/>
    <property type="evidence" value="ECO:0007669"/>
    <property type="project" value="TreeGrafter"/>
</dbReference>
<evidence type="ECO:0000256" key="3">
    <source>
        <dbReference type="ARBA" id="ARBA00011738"/>
    </source>
</evidence>
<dbReference type="eggNOG" id="COG0576">
    <property type="taxonomic scope" value="Bacteria"/>
</dbReference>
<dbReference type="PANTHER" id="PTHR21237:SF23">
    <property type="entry name" value="GRPE PROTEIN HOMOLOG, MITOCHONDRIAL"/>
    <property type="match status" value="1"/>
</dbReference>
<comment type="function">
    <text evidence="7 10 11">Participates actively in the response to hyperosmotic and heat shock by preventing the aggregation of stress-denatured proteins, in association with DnaK and GrpE. It is the nucleotide exchange factor for DnaK and may function as a thermosensor. Unfolded proteins bind initially to DnaJ; upon interaction with the DnaJ-bound protein, DnaK hydrolyzes its bound ATP, resulting in the formation of a stable complex. GrpE releases ADP from DnaK; ATP binding to DnaK triggers the release of the substrate protein, thus completing the reaction cycle. Several rounds of ATP-dependent interactions between DnaJ, DnaK and GrpE are required for fully efficient folding.</text>
</comment>
<evidence type="ECO:0000256" key="7">
    <source>
        <dbReference type="ARBA" id="ARBA00053401"/>
    </source>
</evidence>
<evidence type="ECO:0000256" key="11">
    <source>
        <dbReference type="RuleBase" id="RU000639"/>
    </source>
</evidence>
<dbReference type="PANTHER" id="PTHR21237">
    <property type="entry name" value="GRPE PROTEIN"/>
    <property type="match status" value="1"/>
</dbReference>
<dbReference type="HAMAP" id="MF_01151">
    <property type="entry name" value="GrpE"/>
    <property type="match status" value="1"/>
</dbReference>
<evidence type="ECO:0000256" key="14">
    <source>
        <dbReference type="SAM" id="MobiDB-lite"/>
    </source>
</evidence>
<dbReference type="GO" id="GO:0042803">
    <property type="term" value="F:protein homodimerization activity"/>
    <property type="evidence" value="ECO:0007669"/>
    <property type="project" value="InterPro"/>
</dbReference>
<dbReference type="STRING" id="351607.Acel_2116"/>
<feature type="coiled-coil region" evidence="13">
    <location>
        <begin position="79"/>
        <end position="113"/>
    </location>
</feature>
<dbReference type="Proteomes" id="UP000008221">
    <property type="component" value="Chromosome"/>
</dbReference>